<evidence type="ECO:0000256" key="1">
    <source>
        <dbReference type="ARBA" id="ARBA00009199"/>
    </source>
</evidence>
<organism evidence="4 5">
    <name type="scientific">Frondihabitans peucedani</name>
    <dbReference type="NCBI Taxonomy" id="598626"/>
    <lineage>
        <taxon>Bacteria</taxon>
        <taxon>Bacillati</taxon>
        <taxon>Actinomycetota</taxon>
        <taxon>Actinomycetes</taxon>
        <taxon>Micrococcales</taxon>
        <taxon>Microbacteriaceae</taxon>
        <taxon>Frondihabitans</taxon>
    </lineage>
</organism>
<feature type="region of interest" description="Disordered" evidence="2">
    <location>
        <begin position="100"/>
        <end position="119"/>
    </location>
</feature>
<protein>
    <submittedName>
        <fullName evidence="4">Amidase</fullName>
    </submittedName>
</protein>
<dbReference type="Proteomes" id="UP001501594">
    <property type="component" value="Unassembled WGS sequence"/>
</dbReference>
<proteinExistence type="inferred from homology"/>
<evidence type="ECO:0000313" key="5">
    <source>
        <dbReference type="Proteomes" id="UP001501594"/>
    </source>
</evidence>
<reference evidence="5" key="1">
    <citation type="journal article" date="2019" name="Int. J. Syst. Evol. Microbiol.">
        <title>The Global Catalogue of Microorganisms (GCM) 10K type strain sequencing project: providing services to taxonomists for standard genome sequencing and annotation.</title>
        <authorList>
            <consortium name="The Broad Institute Genomics Platform"/>
            <consortium name="The Broad Institute Genome Sequencing Center for Infectious Disease"/>
            <person name="Wu L."/>
            <person name="Ma J."/>
        </authorList>
    </citation>
    <scope>NUCLEOTIDE SEQUENCE [LARGE SCALE GENOMIC DNA]</scope>
    <source>
        <strain evidence="5">JCM 17442</strain>
    </source>
</reference>
<evidence type="ECO:0000313" key="4">
    <source>
        <dbReference type="EMBL" id="GAA4264617.1"/>
    </source>
</evidence>
<accession>A0ABP8DXA4</accession>
<keyword evidence="5" id="KW-1185">Reference proteome</keyword>
<dbReference type="Pfam" id="PF01425">
    <property type="entry name" value="Amidase"/>
    <property type="match status" value="1"/>
</dbReference>
<dbReference type="EMBL" id="BAABAU010000001">
    <property type="protein sequence ID" value="GAA4264617.1"/>
    <property type="molecule type" value="Genomic_DNA"/>
</dbReference>
<sequence length="404" mass="41036">MEAQDARGRADTIGRALHAVVAIVPALPRPVSGPLSGLSVAVKDMIDVTGFPRGNGNPIAMHGPAAAEDAPVVADLRRQGADVVALAALLEYAAGAQHPELPEARNPVDPSKTAGGSSGGSAALVGAGVVQVALGTDTGGSIRLPAHYCGVVGFKPTHGTLSVDGVTPLAPSLDHVGLLAVDVATTARVFEALTGQVSEAVSRPLRIGVLVDQLADPRLESDVRLVVDAAIERLGAFGEDDVVLVEVGAGELDRLNGPIGALILREAWQVHGTRITRSPDHFGAPTARLLHSAAEVTEADYAAALAERDALLPRALALLDDVDLLLGPAAPYAAPEVSPPIDTPDGEIEGIFSGPYNVTGQPALVLTCGQTADGLPVGLQLAATRGSDALLLAGAEVVERLLGG</sequence>
<dbReference type="InterPro" id="IPR020556">
    <property type="entry name" value="Amidase_CS"/>
</dbReference>
<dbReference type="InterPro" id="IPR036928">
    <property type="entry name" value="AS_sf"/>
</dbReference>
<dbReference type="RefSeq" id="WP_344793205.1">
    <property type="nucleotide sequence ID" value="NZ_BAABAU010000001.1"/>
</dbReference>
<dbReference type="Gene3D" id="3.90.1300.10">
    <property type="entry name" value="Amidase signature (AS) domain"/>
    <property type="match status" value="1"/>
</dbReference>
<name>A0ABP8DXA4_9MICO</name>
<feature type="domain" description="Amidase" evidence="3">
    <location>
        <begin position="32"/>
        <end position="392"/>
    </location>
</feature>
<dbReference type="InterPro" id="IPR023631">
    <property type="entry name" value="Amidase_dom"/>
</dbReference>
<comment type="similarity">
    <text evidence="1">Belongs to the amidase family.</text>
</comment>
<dbReference type="PROSITE" id="PS00571">
    <property type="entry name" value="AMIDASES"/>
    <property type="match status" value="1"/>
</dbReference>
<evidence type="ECO:0000256" key="2">
    <source>
        <dbReference type="SAM" id="MobiDB-lite"/>
    </source>
</evidence>
<evidence type="ECO:0000259" key="3">
    <source>
        <dbReference type="Pfam" id="PF01425"/>
    </source>
</evidence>
<gene>
    <name evidence="4" type="ORF">GCM10022256_02290</name>
</gene>
<dbReference type="InterPro" id="IPR000120">
    <property type="entry name" value="Amidase"/>
</dbReference>
<dbReference type="SUPFAM" id="SSF75304">
    <property type="entry name" value="Amidase signature (AS) enzymes"/>
    <property type="match status" value="1"/>
</dbReference>
<dbReference type="PANTHER" id="PTHR11895:SF7">
    <property type="entry name" value="GLUTAMYL-TRNA(GLN) AMIDOTRANSFERASE SUBUNIT A, MITOCHONDRIAL"/>
    <property type="match status" value="1"/>
</dbReference>
<comment type="caution">
    <text evidence="4">The sequence shown here is derived from an EMBL/GenBank/DDBJ whole genome shotgun (WGS) entry which is preliminary data.</text>
</comment>
<dbReference type="PANTHER" id="PTHR11895">
    <property type="entry name" value="TRANSAMIDASE"/>
    <property type="match status" value="1"/>
</dbReference>